<dbReference type="Proteomes" id="UP001164746">
    <property type="component" value="Chromosome 9"/>
</dbReference>
<name>A0ABY7F0F8_MYAAR</name>
<proteinExistence type="predicted"/>
<reference evidence="1" key="1">
    <citation type="submission" date="2022-11" db="EMBL/GenBank/DDBJ databases">
        <title>Centuries of genome instability and evolution in soft-shell clam transmissible cancer (bioRxiv).</title>
        <authorList>
            <person name="Hart S.F.M."/>
            <person name="Yonemitsu M.A."/>
            <person name="Giersch R.M."/>
            <person name="Beal B.F."/>
            <person name="Arriagada G."/>
            <person name="Davis B.W."/>
            <person name="Ostrander E.A."/>
            <person name="Goff S.P."/>
            <person name="Metzger M.J."/>
        </authorList>
    </citation>
    <scope>NUCLEOTIDE SEQUENCE</scope>
    <source>
        <strain evidence="1">MELC-2E11</strain>
        <tissue evidence="1">Siphon/mantle</tissue>
    </source>
</reference>
<sequence length="192" mass="21573">MDIPMAGKVAGGTAKLRTQTRALSIKIDFTELLYRVEGTKDNGDVSINLWTPFCKIGHSVWTFNIEACQEGLSDVLITDDLTPLRMKLRELVKSNLDTSKVFTKDGNVHCTYKDKHVVITSPDDLFHIGMDMRAWCSSFIIPTSTPHVVKLTELWNGCSVSCVGMFQEIFYKRRATPDGKLCDTAYGYIQLI</sequence>
<organism evidence="1 2">
    <name type="scientific">Mya arenaria</name>
    <name type="common">Soft-shell clam</name>
    <dbReference type="NCBI Taxonomy" id="6604"/>
    <lineage>
        <taxon>Eukaryota</taxon>
        <taxon>Metazoa</taxon>
        <taxon>Spiralia</taxon>
        <taxon>Lophotrochozoa</taxon>
        <taxon>Mollusca</taxon>
        <taxon>Bivalvia</taxon>
        <taxon>Autobranchia</taxon>
        <taxon>Heteroconchia</taxon>
        <taxon>Euheterodonta</taxon>
        <taxon>Imparidentia</taxon>
        <taxon>Neoheterodontei</taxon>
        <taxon>Myida</taxon>
        <taxon>Myoidea</taxon>
        <taxon>Myidae</taxon>
        <taxon>Mya</taxon>
    </lineage>
</organism>
<protein>
    <submittedName>
        <fullName evidence="1">Uncharacterized protein</fullName>
    </submittedName>
</protein>
<accession>A0ABY7F0F8</accession>
<evidence type="ECO:0000313" key="2">
    <source>
        <dbReference type="Proteomes" id="UP001164746"/>
    </source>
</evidence>
<dbReference type="EMBL" id="CP111020">
    <property type="protein sequence ID" value="WAR14228.1"/>
    <property type="molecule type" value="Genomic_DNA"/>
</dbReference>
<evidence type="ECO:0000313" key="1">
    <source>
        <dbReference type="EMBL" id="WAR14228.1"/>
    </source>
</evidence>
<keyword evidence="2" id="KW-1185">Reference proteome</keyword>
<gene>
    <name evidence="1" type="ORF">MAR_004333</name>
</gene>